<feature type="chain" id="PRO_5020412507" description="Lipoprotein" evidence="1">
    <location>
        <begin position="30"/>
        <end position="230"/>
    </location>
</feature>
<evidence type="ECO:0000313" key="2">
    <source>
        <dbReference type="EMBL" id="TKV61004.1"/>
    </source>
</evidence>
<dbReference type="EMBL" id="SZZH01000001">
    <property type="protein sequence ID" value="TKV61004.1"/>
    <property type="molecule type" value="Genomic_DNA"/>
</dbReference>
<name>A0A4U6QKJ7_9ACTN</name>
<comment type="caution">
    <text evidence="2">The sequence shown here is derived from an EMBL/GenBank/DDBJ whole genome shotgun (WGS) entry which is preliminary data.</text>
</comment>
<feature type="signal peptide" evidence="1">
    <location>
        <begin position="1"/>
        <end position="29"/>
    </location>
</feature>
<proteinExistence type="predicted"/>
<keyword evidence="1" id="KW-0732">Signal</keyword>
<keyword evidence="3" id="KW-1185">Reference proteome</keyword>
<dbReference type="Proteomes" id="UP000306985">
    <property type="component" value="Unassembled WGS sequence"/>
</dbReference>
<evidence type="ECO:0000313" key="3">
    <source>
        <dbReference type="Proteomes" id="UP000306985"/>
    </source>
</evidence>
<dbReference type="AlphaFoldDB" id="A0A4U6QKJ7"/>
<protein>
    <recommendedName>
        <fullName evidence="4">Lipoprotein</fullName>
    </recommendedName>
</protein>
<evidence type="ECO:0008006" key="4">
    <source>
        <dbReference type="Google" id="ProtNLM"/>
    </source>
</evidence>
<reference evidence="2 3" key="1">
    <citation type="submission" date="2019-05" db="EMBL/GenBank/DDBJ databases">
        <title>Nakamurella sp. N5BH11, whole genome shotgun sequence.</title>
        <authorList>
            <person name="Tuo L."/>
        </authorList>
    </citation>
    <scope>NUCLEOTIDE SEQUENCE [LARGE SCALE GENOMIC DNA]</scope>
    <source>
        <strain evidence="2 3">N5BH11</strain>
    </source>
</reference>
<accession>A0A4U6QKJ7</accession>
<sequence>MHAPLRSALMALAATMLLVTASCSSTPEAAPSTAVSVTASAWVEPPDSGSTTVSQADTSLAETPLPSQSLQGVVAGAGSNPYFSAAPLPAGLSTEDTKQAEAAIAAYGQFWSLSNSLGANPTLDWTNRIAEVATGTAANDLQSSATEFRERGLHVEGQGSVLVTIERVESGAVQLALCVDGSRGRLVDAAGAPVQQQIETKTRTAGSARVGEYASGWKVDDNYFEMGSPC</sequence>
<dbReference type="RefSeq" id="WP_137448307.1">
    <property type="nucleotide sequence ID" value="NZ_SZZH01000001.1"/>
</dbReference>
<gene>
    <name evidence="2" type="ORF">FDO65_04965</name>
</gene>
<dbReference type="PROSITE" id="PS51257">
    <property type="entry name" value="PROKAR_LIPOPROTEIN"/>
    <property type="match status" value="1"/>
</dbReference>
<organism evidence="2 3">
    <name type="scientific">Nakamurella flava</name>
    <dbReference type="NCBI Taxonomy" id="2576308"/>
    <lineage>
        <taxon>Bacteria</taxon>
        <taxon>Bacillati</taxon>
        <taxon>Actinomycetota</taxon>
        <taxon>Actinomycetes</taxon>
        <taxon>Nakamurellales</taxon>
        <taxon>Nakamurellaceae</taxon>
        <taxon>Nakamurella</taxon>
    </lineage>
</organism>
<evidence type="ECO:0000256" key="1">
    <source>
        <dbReference type="SAM" id="SignalP"/>
    </source>
</evidence>